<accession>A0A0D7B356</accession>
<dbReference type="Gene3D" id="2.60.40.790">
    <property type="match status" value="1"/>
</dbReference>
<dbReference type="SUPFAM" id="SSF49764">
    <property type="entry name" value="HSP20-like chaperones"/>
    <property type="match status" value="1"/>
</dbReference>
<dbReference type="InterPro" id="IPR008978">
    <property type="entry name" value="HSP20-like_chaperone"/>
</dbReference>
<dbReference type="InterPro" id="IPR045250">
    <property type="entry name" value="p23-like"/>
</dbReference>
<gene>
    <name evidence="4" type="ORF">CYLTODRAFT_425036</name>
</gene>
<dbReference type="PANTHER" id="PTHR22932:SF1">
    <property type="entry name" value="CO-CHAPERONE PROTEIN DAF-41"/>
    <property type="match status" value="1"/>
</dbReference>
<dbReference type="PROSITE" id="PS51203">
    <property type="entry name" value="CS"/>
    <property type="match status" value="1"/>
</dbReference>
<feature type="compositionally biased region" description="Gly residues" evidence="2">
    <location>
        <begin position="186"/>
        <end position="198"/>
    </location>
</feature>
<feature type="compositionally biased region" description="Acidic residues" evidence="2">
    <location>
        <begin position="201"/>
        <end position="212"/>
    </location>
</feature>
<dbReference type="AlphaFoldDB" id="A0A0D7B356"/>
<dbReference type="Proteomes" id="UP000054007">
    <property type="component" value="Unassembled WGS sequence"/>
</dbReference>
<dbReference type="EMBL" id="KN880626">
    <property type="protein sequence ID" value="KIY64625.1"/>
    <property type="molecule type" value="Genomic_DNA"/>
</dbReference>
<dbReference type="STRING" id="1314674.A0A0D7B356"/>
<feature type="domain" description="CS" evidence="3">
    <location>
        <begin position="4"/>
        <end position="107"/>
    </location>
</feature>
<dbReference type="FunFam" id="2.60.40.790:FF:000013">
    <property type="entry name" value="Very-long-chain (3R)-3-hydroxyacyl-CoA dehydratase"/>
    <property type="match status" value="1"/>
</dbReference>
<keyword evidence="5" id="KW-1185">Reference proteome</keyword>
<reference evidence="4 5" key="1">
    <citation type="journal article" date="2015" name="Fungal Genet. Biol.">
        <title>Evolution of novel wood decay mechanisms in Agaricales revealed by the genome sequences of Fistulina hepatica and Cylindrobasidium torrendii.</title>
        <authorList>
            <person name="Floudas D."/>
            <person name="Held B.W."/>
            <person name="Riley R."/>
            <person name="Nagy L.G."/>
            <person name="Koehler G."/>
            <person name="Ransdell A.S."/>
            <person name="Younus H."/>
            <person name="Chow J."/>
            <person name="Chiniquy J."/>
            <person name="Lipzen A."/>
            <person name="Tritt A."/>
            <person name="Sun H."/>
            <person name="Haridas S."/>
            <person name="LaButti K."/>
            <person name="Ohm R.A."/>
            <person name="Kues U."/>
            <person name="Blanchette R.A."/>
            <person name="Grigoriev I.V."/>
            <person name="Minto R.E."/>
            <person name="Hibbett D.S."/>
        </authorList>
    </citation>
    <scope>NUCLEOTIDE SEQUENCE [LARGE SCALE GENOMIC DNA]</scope>
    <source>
        <strain evidence="4 5">FP15055 ss-10</strain>
    </source>
</reference>
<evidence type="ECO:0000313" key="4">
    <source>
        <dbReference type="EMBL" id="KIY64625.1"/>
    </source>
</evidence>
<dbReference type="PANTHER" id="PTHR22932">
    <property type="entry name" value="TELOMERASE-BINDING PROTEIN P23 HSP90 CO-CHAPERONE"/>
    <property type="match status" value="1"/>
</dbReference>
<comment type="similarity">
    <text evidence="1">Belongs to the p23/wos2 family.</text>
</comment>
<dbReference type="GO" id="GO:0006457">
    <property type="term" value="P:protein folding"/>
    <property type="evidence" value="ECO:0007669"/>
    <property type="project" value="TreeGrafter"/>
</dbReference>
<sequence length="223" mass="23993">MASVIHPEVLWAQRSNATEPEKNVLYVTINVPDIVESELDFKLTETGIHFAASNVNPDKSAGKKYAFDLDFFAEIDPEKSSKRLNTRDLALILRKKDLKEEYWPRLTKEKVRNAFIKTDFSKWADEDEQDETAKPSEDDFDPMGGAGGMPPGMANMMGGGGMPGMGGGPGGNMDFEAMMQQMQASGLGGAGGPSGGFGAPDADDSDDDDDDGPPPLEDAEPAK</sequence>
<evidence type="ECO:0000256" key="2">
    <source>
        <dbReference type="SAM" id="MobiDB-lite"/>
    </source>
</evidence>
<feature type="region of interest" description="Disordered" evidence="2">
    <location>
        <begin position="122"/>
        <end position="223"/>
    </location>
</feature>
<dbReference type="GO" id="GO:0051879">
    <property type="term" value="F:Hsp90 protein binding"/>
    <property type="evidence" value="ECO:0007669"/>
    <property type="project" value="InterPro"/>
</dbReference>
<dbReference type="CDD" id="cd06465">
    <property type="entry name" value="p23_hB-ind1_like"/>
    <property type="match status" value="1"/>
</dbReference>
<dbReference type="GO" id="GO:0005829">
    <property type="term" value="C:cytosol"/>
    <property type="evidence" value="ECO:0007669"/>
    <property type="project" value="TreeGrafter"/>
</dbReference>
<dbReference type="GO" id="GO:0051131">
    <property type="term" value="P:chaperone-mediated protein complex assembly"/>
    <property type="evidence" value="ECO:0007669"/>
    <property type="project" value="TreeGrafter"/>
</dbReference>
<protein>
    <submittedName>
        <fullName evidence="4">HSP20-like chaperone</fullName>
    </submittedName>
</protein>
<evidence type="ECO:0000259" key="3">
    <source>
        <dbReference type="PROSITE" id="PS51203"/>
    </source>
</evidence>
<evidence type="ECO:0000313" key="5">
    <source>
        <dbReference type="Proteomes" id="UP000054007"/>
    </source>
</evidence>
<dbReference type="GO" id="GO:0005634">
    <property type="term" value="C:nucleus"/>
    <property type="evidence" value="ECO:0007669"/>
    <property type="project" value="TreeGrafter"/>
</dbReference>
<dbReference type="InterPro" id="IPR007052">
    <property type="entry name" value="CS_dom"/>
</dbReference>
<dbReference type="OrthoDB" id="1564555at2759"/>
<name>A0A0D7B356_9AGAR</name>
<organism evidence="4 5">
    <name type="scientific">Cylindrobasidium torrendii FP15055 ss-10</name>
    <dbReference type="NCBI Taxonomy" id="1314674"/>
    <lineage>
        <taxon>Eukaryota</taxon>
        <taxon>Fungi</taxon>
        <taxon>Dikarya</taxon>
        <taxon>Basidiomycota</taxon>
        <taxon>Agaricomycotina</taxon>
        <taxon>Agaricomycetes</taxon>
        <taxon>Agaricomycetidae</taxon>
        <taxon>Agaricales</taxon>
        <taxon>Marasmiineae</taxon>
        <taxon>Physalacriaceae</taxon>
        <taxon>Cylindrobasidium</taxon>
    </lineage>
</organism>
<dbReference type="GO" id="GO:0051087">
    <property type="term" value="F:protein-folding chaperone binding"/>
    <property type="evidence" value="ECO:0007669"/>
    <property type="project" value="TreeGrafter"/>
</dbReference>
<proteinExistence type="inferred from homology"/>
<feature type="compositionally biased region" description="Gly residues" evidence="2">
    <location>
        <begin position="157"/>
        <end position="171"/>
    </location>
</feature>
<evidence type="ECO:0000256" key="1">
    <source>
        <dbReference type="ARBA" id="ARBA00025733"/>
    </source>
</evidence>
<dbReference type="Pfam" id="PF04969">
    <property type="entry name" value="CS"/>
    <property type="match status" value="1"/>
</dbReference>